<protein>
    <submittedName>
        <fullName evidence="2">Uncharacterized protein</fullName>
    </submittedName>
</protein>
<name>A0A081MYM7_9GAMM</name>
<proteinExistence type="predicted"/>
<comment type="caution">
    <text evidence="2">The sequence shown here is derived from an EMBL/GenBank/DDBJ whole genome shotgun (WGS) entry which is preliminary data.</text>
</comment>
<evidence type="ECO:0000313" key="2">
    <source>
        <dbReference type="EMBL" id="KEQ11300.1"/>
    </source>
</evidence>
<sequence>MSVIKQFVEVSSCYLTGAPEEAAMLKANVEGNDLIIRVNREYLKNSTECALTTGTEKTVMDEEAMMAYFAQVLTRDNDDSPFNCCLDQIADEAYEAGEHWLVSDYELQHSS</sequence>
<reference evidence="2 3" key="1">
    <citation type="submission" date="2014-06" db="EMBL/GenBank/DDBJ databases">
        <title>Whole Genome Sequences of Three Symbiotic Endozoicomonas Bacteria.</title>
        <authorList>
            <person name="Neave M.J."/>
            <person name="Apprill A."/>
            <person name="Voolstra C.R."/>
        </authorList>
    </citation>
    <scope>NUCLEOTIDE SEQUENCE [LARGE SCALE GENOMIC DNA]</scope>
    <source>
        <strain evidence="2 3">LMG 24815</strain>
    </source>
</reference>
<dbReference type="EMBL" id="JOKG01000011">
    <property type="protein sequence ID" value="KEQ11248.1"/>
    <property type="molecule type" value="Genomic_DNA"/>
</dbReference>
<accession>A0A081MYM7</accession>
<dbReference type="EMBL" id="JOKG01000009">
    <property type="protein sequence ID" value="KEQ11300.1"/>
    <property type="molecule type" value="Genomic_DNA"/>
</dbReference>
<gene>
    <name evidence="2" type="ORF">GZ77_26180</name>
    <name evidence="1" type="ORF">GZ77_26495</name>
</gene>
<keyword evidence="3" id="KW-1185">Reference proteome</keyword>
<dbReference type="AlphaFoldDB" id="A0A081MYM7"/>
<evidence type="ECO:0000313" key="1">
    <source>
        <dbReference type="EMBL" id="KEQ11248.1"/>
    </source>
</evidence>
<organism evidence="2 3">
    <name type="scientific">Endozoicomonas montiporae</name>
    <dbReference type="NCBI Taxonomy" id="1027273"/>
    <lineage>
        <taxon>Bacteria</taxon>
        <taxon>Pseudomonadati</taxon>
        <taxon>Pseudomonadota</taxon>
        <taxon>Gammaproteobacteria</taxon>
        <taxon>Oceanospirillales</taxon>
        <taxon>Endozoicomonadaceae</taxon>
        <taxon>Endozoicomonas</taxon>
    </lineage>
</organism>
<dbReference type="Proteomes" id="UP000028006">
    <property type="component" value="Unassembled WGS sequence"/>
</dbReference>
<evidence type="ECO:0000313" key="3">
    <source>
        <dbReference type="Proteomes" id="UP000028006"/>
    </source>
</evidence>